<gene>
    <name evidence="1" type="ordered locus">Dd703_0502</name>
</gene>
<evidence type="ECO:0000313" key="1">
    <source>
        <dbReference type="EMBL" id="ACS84313.1"/>
    </source>
</evidence>
<organism evidence="1 2">
    <name type="scientific">Musicola paradisiaca (strain Ech703)</name>
    <name type="common">Dickeya paradisiaca</name>
    <name type="synonym">Dickeya dadantii</name>
    <dbReference type="NCBI Taxonomy" id="579405"/>
    <lineage>
        <taxon>Bacteria</taxon>
        <taxon>Pseudomonadati</taxon>
        <taxon>Pseudomonadota</taxon>
        <taxon>Gammaproteobacteria</taxon>
        <taxon>Enterobacterales</taxon>
        <taxon>Pectobacteriaceae</taxon>
        <taxon>Musicola</taxon>
    </lineage>
</organism>
<sequence length="187" mass="20800">MTTIFVAGSITIKELDPLIVERLKKIVDQKFNVVVGDANGVDSSVQQELLQMGCRTTTVFSSSPKPRNNLGSWPVNFVKTDHPRGTRAFFTAKDIQMADKADCGLMVWDAKSTGTLSNVIELLARKKYSVVFINKKKEFVIIKSPDDIEILIKNMSAAAYSKAEEKIKISEKLASLKNHQMNMFAVS</sequence>
<keyword evidence="2" id="KW-1185">Reference proteome</keyword>
<dbReference type="HOGENOM" id="CLU_096820_0_0_6"/>
<dbReference type="Proteomes" id="UP000002734">
    <property type="component" value="Chromosome"/>
</dbReference>
<dbReference type="RefSeq" id="WP_012764132.1">
    <property type="nucleotide sequence ID" value="NC_012880.1"/>
</dbReference>
<dbReference type="eggNOG" id="COG5606">
    <property type="taxonomic scope" value="Bacteria"/>
</dbReference>
<dbReference type="STRING" id="579405.Dd703_0502"/>
<dbReference type="Gene3D" id="3.40.50.450">
    <property type="match status" value="1"/>
</dbReference>
<reference evidence="1" key="1">
    <citation type="submission" date="2009-06" db="EMBL/GenBank/DDBJ databases">
        <title>Complete sequence of Dickeya dadantii Ech703.</title>
        <authorList>
            <consortium name="US DOE Joint Genome Institute"/>
            <person name="Lucas S."/>
            <person name="Copeland A."/>
            <person name="Lapidus A."/>
            <person name="Glavina del Rio T."/>
            <person name="Dalin E."/>
            <person name="Tice H."/>
            <person name="Bruce D."/>
            <person name="Goodwin L."/>
            <person name="Pitluck S."/>
            <person name="Chertkov O."/>
            <person name="Brettin T."/>
            <person name="Detter J.C."/>
            <person name="Han C."/>
            <person name="Larimer F."/>
            <person name="Land M."/>
            <person name="Hauser L."/>
            <person name="Kyrpides N."/>
            <person name="Mikhailova N."/>
            <person name="Balakrishnan V."/>
            <person name="Glasner J."/>
            <person name="Perna N.T."/>
        </authorList>
    </citation>
    <scope>NUCLEOTIDE SEQUENCE [LARGE SCALE GENOMIC DNA]</scope>
    <source>
        <strain evidence="1">Ech703</strain>
    </source>
</reference>
<proteinExistence type="predicted"/>
<protein>
    <submittedName>
        <fullName evidence="1">Uncharacterized protein</fullName>
    </submittedName>
</protein>
<name>C6C8U2_MUSP7</name>
<dbReference type="KEGG" id="dda:Dd703_0502"/>
<dbReference type="AlphaFoldDB" id="C6C8U2"/>
<dbReference type="EMBL" id="CP001654">
    <property type="protein sequence ID" value="ACS84313.1"/>
    <property type="molecule type" value="Genomic_DNA"/>
</dbReference>
<accession>C6C8U2</accession>
<evidence type="ECO:0000313" key="2">
    <source>
        <dbReference type="Proteomes" id="UP000002734"/>
    </source>
</evidence>